<feature type="signal peptide" evidence="2">
    <location>
        <begin position="1"/>
        <end position="25"/>
    </location>
</feature>
<dbReference type="GO" id="GO:0005975">
    <property type="term" value="P:carbohydrate metabolic process"/>
    <property type="evidence" value="ECO:0007669"/>
    <property type="project" value="InterPro"/>
</dbReference>
<dbReference type="Proteomes" id="UP001302812">
    <property type="component" value="Unassembled WGS sequence"/>
</dbReference>
<dbReference type="SUPFAM" id="SSF48208">
    <property type="entry name" value="Six-hairpin glycosidases"/>
    <property type="match status" value="1"/>
</dbReference>
<feature type="chain" id="PRO_5042935246" evidence="2">
    <location>
        <begin position="26"/>
        <end position="439"/>
    </location>
</feature>
<dbReference type="GO" id="GO:0016787">
    <property type="term" value="F:hydrolase activity"/>
    <property type="evidence" value="ECO:0007669"/>
    <property type="project" value="UniProtKB-KW"/>
</dbReference>
<keyword evidence="4" id="KW-1185">Reference proteome</keyword>
<dbReference type="EMBL" id="MU853340">
    <property type="protein sequence ID" value="KAK4113155.1"/>
    <property type="molecule type" value="Genomic_DNA"/>
</dbReference>
<dbReference type="GeneID" id="89939177"/>
<dbReference type="InterPro" id="IPR010905">
    <property type="entry name" value="Glyco_hydro_88"/>
</dbReference>
<evidence type="ECO:0000313" key="4">
    <source>
        <dbReference type="Proteomes" id="UP001302812"/>
    </source>
</evidence>
<dbReference type="Gene3D" id="1.50.10.10">
    <property type="match status" value="1"/>
</dbReference>
<keyword evidence="2" id="KW-0732">Signal</keyword>
<name>A0AAN6TFZ7_9PEZI</name>
<dbReference type="RefSeq" id="XP_064670725.1">
    <property type="nucleotide sequence ID" value="XM_064815052.1"/>
</dbReference>
<sequence length="439" mass="49659">MWSTRHLQAGLAWCGTLALHAYASAARSTATRPYPYSSWMAESTIALGVQPTRWYTEATFYRGLEALHNHTSSPSHLSYTSYLTSQIDAILTPEGAFRSWSTSEHNLDDIRIGSTILFLHTQTPPGTPQAARYRTALDFLHTQLTQHQRRTPSGGFWHKDPKYPNQMWLDGLYMAGPFRAAYTSLFLTGSNATAAWADLLLQFELIEKHCRNQTGSGMLKHGYDESFKAVWADPVTGASPFVWIRAQGWYFMALVDVMDWFPREGMEEGWGRLKGWFVELAKAVKRMQDEESGGWWLVMDEGYQGRKGNYIESSGTAMYTYGLLKGIRMGYLDRKEFGEVAERAYKLMVERFVVSRAGEEEWLDWTGTVRVGSLDGKGDYAYYTGVPVVVNSLIGVGPFIMASVEMEKYCSDWDSELQRRCNTYSPSPSLAVPVAREGR</sequence>
<protein>
    <submittedName>
        <fullName evidence="3">Glycoside hydrolase family 105 protein</fullName>
    </submittedName>
</protein>
<keyword evidence="1 3" id="KW-0378">Hydrolase</keyword>
<comment type="caution">
    <text evidence="3">The sequence shown here is derived from an EMBL/GenBank/DDBJ whole genome shotgun (WGS) entry which is preliminary data.</text>
</comment>
<dbReference type="InterPro" id="IPR012341">
    <property type="entry name" value="6hp_glycosidase-like_sf"/>
</dbReference>
<accession>A0AAN6TFZ7</accession>
<dbReference type="InterPro" id="IPR052043">
    <property type="entry name" value="PolySaccharide_Degr_Enz"/>
</dbReference>
<gene>
    <name evidence="3" type="ORF">N656DRAFT_778689</name>
</gene>
<organism evidence="3 4">
    <name type="scientific">Canariomyces notabilis</name>
    <dbReference type="NCBI Taxonomy" id="2074819"/>
    <lineage>
        <taxon>Eukaryota</taxon>
        <taxon>Fungi</taxon>
        <taxon>Dikarya</taxon>
        <taxon>Ascomycota</taxon>
        <taxon>Pezizomycotina</taxon>
        <taxon>Sordariomycetes</taxon>
        <taxon>Sordariomycetidae</taxon>
        <taxon>Sordariales</taxon>
        <taxon>Chaetomiaceae</taxon>
        <taxon>Canariomyces</taxon>
    </lineage>
</organism>
<dbReference type="PANTHER" id="PTHR33886">
    <property type="entry name" value="UNSATURATED RHAMNOGALACTURONAN HYDROLASE (EUROFUNG)"/>
    <property type="match status" value="1"/>
</dbReference>
<dbReference type="PANTHER" id="PTHR33886:SF11">
    <property type="entry name" value="WALL GLYCOSYL HYDROLASE YTER, PUTATIVE (AFU_ORTHOLOGUE AFUA_2G14630)-RELATED"/>
    <property type="match status" value="1"/>
</dbReference>
<dbReference type="Pfam" id="PF07470">
    <property type="entry name" value="Glyco_hydro_88"/>
    <property type="match status" value="1"/>
</dbReference>
<dbReference type="InterPro" id="IPR008928">
    <property type="entry name" value="6-hairpin_glycosidase_sf"/>
</dbReference>
<reference evidence="3" key="1">
    <citation type="journal article" date="2023" name="Mol. Phylogenet. Evol.">
        <title>Genome-scale phylogeny and comparative genomics of the fungal order Sordariales.</title>
        <authorList>
            <person name="Hensen N."/>
            <person name="Bonometti L."/>
            <person name="Westerberg I."/>
            <person name="Brannstrom I.O."/>
            <person name="Guillou S."/>
            <person name="Cros-Aarteil S."/>
            <person name="Calhoun S."/>
            <person name="Haridas S."/>
            <person name="Kuo A."/>
            <person name="Mondo S."/>
            <person name="Pangilinan J."/>
            <person name="Riley R."/>
            <person name="LaButti K."/>
            <person name="Andreopoulos B."/>
            <person name="Lipzen A."/>
            <person name="Chen C."/>
            <person name="Yan M."/>
            <person name="Daum C."/>
            <person name="Ng V."/>
            <person name="Clum A."/>
            <person name="Steindorff A."/>
            <person name="Ohm R.A."/>
            <person name="Martin F."/>
            <person name="Silar P."/>
            <person name="Natvig D.O."/>
            <person name="Lalanne C."/>
            <person name="Gautier V."/>
            <person name="Ament-Velasquez S.L."/>
            <person name="Kruys A."/>
            <person name="Hutchinson M.I."/>
            <person name="Powell A.J."/>
            <person name="Barry K."/>
            <person name="Miller A.N."/>
            <person name="Grigoriev I.V."/>
            <person name="Debuchy R."/>
            <person name="Gladieux P."/>
            <person name="Hiltunen Thoren M."/>
            <person name="Johannesson H."/>
        </authorList>
    </citation>
    <scope>NUCLEOTIDE SEQUENCE</scope>
    <source>
        <strain evidence="3">CBS 508.74</strain>
    </source>
</reference>
<reference evidence="3" key="2">
    <citation type="submission" date="2023-05" db="EMBL/GenBank/DDBJ databases">
        <authorList>
            <consortium name="Lawrence Berkeley National Laboratory"/>
            <person name="Steindorff A."/>
            <person name="Hensen N."/>
            <person name="Bonometti L."/>
            <person name="Westerberg I."/>
            <person name="Brannstrom I.O."/>
            <person name="Guillou S."/>
            <person name="Cros-Aarteil S."/>
            <person name="Calhoun S."/>
            <person name="Haridas S."/>
            <person name="Kuo A."/>
            <person name="Mondo S."/>
            <person name="Pangilinan J."/>
            <person name="Riley R."/>
            <person name="Labutti K."/>
            <person name="Andreopoulos B."/>
            <person name="Lipzen A."/>
            <person name="Chen C."/>
            <person name="Yanf M."/>
            <person name="Daum C."/>
            <person name="Ng V."/>
            <person name="Clum A."/>
            <person name="Ohm R."/>
            <person name="Martin F."/>
            <person name="Silar P."/>
            <person name="Natvig D."/>
            <person name="Lalanne C."/>
            <person name="Gautier V."/>
            <person name="Ament-Velasquez S.L."/>
            <person name="Kruys A."/>
            <person name="Hutchinson M.I."/>
            <person name="Powell A.J."/>
            <person name="Barry K."/>
            <person name="Miller A.N."/>
            <person name="Grigoriev I.V."/>
            <person name="Debuchy R."/>
            <person name="Gladieux P."/>
            <person name="Thoren M.H."/>
            <person name="Johannesson H."/>
        </authorList>
    </citation>
    <scope>NUCLEOTIDE SEQUENCE</scope>
    <source>
        <strain evidence="3">CBS 508.74</strain>
    </source>
</reference>
<evidence type="ECO:0000256" key="2">
    <source>
        <dbReference type="SAM" id="SignalP"/>
    </source>
</evidence>
<proteinExistence type="predicted"/>
<evidence type="ECO:0000313" key="3">
    <source>
        <dbReference type="EMBL" id="KAK4113155.1"/>
    </source>
</evidence>
<dbReference type="AlphaFoldDB" id="A0AAN6TFZ7"/>
<evidence type="ECO:0000256" key="1">
    <source>
        <dbReference type="ARBA" id="ARBA00022801"/>
    </source>
</evidence>